<gene>
    <name evidence="3" type="ORF">EFY87_04900</name>
</gene>
<evidence type="ECO:0000313" key="3">
    <source>
        <dbReference type="EMBL" id="RNI24308.1"/>
    </source>
</evidence>
<dbReference type="GO" id="GO:0008270">
    <property type="term" value="F:zinc ion binding"/>
    <property type="evidence" value="ECO:0007669"/>
    <property type="project" value="InterPro"/>
</dbReference>
<dbReference type="SUPFAM" id="SSF51569">
    <property type="entry name" value="Aldolase"/>
    <property type="match status" value="1"/>
</dbReference>
<dbReference type="Gene3D" id="3.20.20.70">
    <property type="entry name" value="Aldolase class I"/>
    <property type="match status" value="1"/>
</dbReference>
<organism evidence="3 4">
    <name type="scientific">Flexivirga caeni</name>
    <dbReference type="NCBI Taxonomy" id="2294115"/>
    <lineage>
        <taxon>Bacteria</taxon>
        <taxon>Bacillati</taxon>
        <taxon>Actinomycetota</taxon>
        <taxon>Actinomycetes</taxon>
        <taxon>Micrococcales</taxon>
        <taxon>Dermacoccaceae</taxon>
        <taxon>Flexivirga</taxon>
    </lineage>
</organism>
<evidence type="ECO:0000256" key="2">
    <source>
        <dbReference type="PIRSR" id="PIRSR001359-3"/>
    </source>
</evidence>
<comment type="cofactor">
    <cofactor evidence="2">
        <name>Zn(2+)</name>
        <dbReference type="ChEBI" id="CHEBI:29105"/>
    </cofactor>
    <text evidence="2">Binds 2 Zn(2+) ions per subunit. One is catalytic and the other provides a structural contribution.</text>
</comment>
<feature type="binding site" evidence="2">
    <location>
        <position position="105"/>
    </location>
    <ligand>
        <name>Zn(2+)</name>
        <dbReference type="ChEBI" id="CHEBI:29105"/>
        <label>2</label>
    </ligand>
</feature>
<dbReference type="AlphaFoldDB" id="A0A3M9MI17"/>
<feature type="binding site" evidence="2">
    <location>
        <position position="84"/>
    </location>
    <ligand>
        <name>Zn(2+)</name>
        <dbReference type="ChEBI" id="CHEBI:29105"/>
        <label>1</label>
        <note>catalytic</note>
    </ligand>
</feature>
<dbReference type="PANTHER" id="PTHR30304:SF0">
    <property type="entry name" value="D-TAGATOSE-1,6-BISPHOSPHATE ALDOLASE SUBUNIT GATY-RELATED"/>
    <property type="match status" value="1"/>
</dbReference>
<name>A0A3M9MI17_9MICO</name>
<keyword evidence="2" id="KW-0862">Zinc</keyword>
<protein>
    <submittedName>
        <fullName evidence="3">Class II fructose-bisphosphate aldolase</fullName>
    </submittedName>
</protein>
<proteinExistence type="predicted"/>
<dbReference type="Pfam" id="PF01116">
    <property type="entry name" value="F_bP_aldolase"/>
    <property type="match status" value="1"/>
</dbReference>
<keyword evidence="2" id="KW-0479">Metal-binding</keyword>
<dbReference type="EMBL" id="RJJQ01000003">
    <property type="protein sequence ID" value="RNI24308.1"/>
    <property type="molecule type" value="Genomic_DNA"/>
</dbReference>
<feature type="binding site" evidence="2">
    <location>
        <position position="135"/>
    </location>
    <ligand>
        <name>Zn(2+)</name>
        <dbReference type="ChEBI" id="CHEBI:29105"/>
        <label>2</label>
    </ligand>
</feature>
<dbReference type="InterPro" id="IPR050246">
    <property type="entry name" value="Class_II_FBP_aldolase"/>
</dbReference>
<dbReference type="RefSeq" id="WP_123270350.1">
    <property type="nucleotide sequence ID" value="NZ_RJJQ01000003.1"/>
</dbReference>
<dbReference type="GO" id="GO:0016832">
    <property type="term" value="F:aldehyde-lyase activity"/>
    <property type="evidence" value="ECO:0007669"/>
    <property type="project" value="InterPro"/>
</dbReference>
<accession>A0A3M9MI17</accession>
<feature type="binding site" evidence="2">
    <location>
        <position position="209"/>
    </location>
    <ligand>
        <name>Zn(2+)</name>
        <dbReference type="ChEBI" id="CHEBI:29105"/>
        <label>1</label>
        <note>catalytic</note>
    </ligand>
</feature>
<sequence>MTLASTADLVATAQDSHMPVFAFNVVTVEHAEAIAAGTAAAGMPCILQVSHNTIAFHHGPDAILAATVAVARACAIPLAVHLDHITDAALALRAAELGASSVMFDAGALPYAENVDATADVTRQAHKLGLYVEAELGYVGGKPDAPASAHAAGVRTDPAEAAAYAAATGVDALAVAVGSSHAMTHKTATLDRDLIERLRVAAAVPLVLHGSSGVPDEELRAAVGAGMTKINVGTALNIAFTGAVRETLAGTDKVDPRPYLAAGRDAIAAEVERLLRLV</sequence>
<evidence type="ECO:0000256" key="1">
    <source>
        <dbReference type="PIRSR" id="PIRSR001359-1"/>
    </source>
</evidence>
<feature type="binding site" evidence="2">
    <location>
        <position position="181"/>
    </location>
    <ligand>
        <name>Zn(2+)</name>
        <dbReference type="ChEBI" id="CHEBI:29105"/>
        <label>1</label>
        <note>catalytic</note>
    </ligand>
</feature>
<evidence type="ECO:0000313" key="4">
    <source>
        <dbReference type="Proteomes" id="UP000271678"/>
    </source>
</evidence>
<feature type="active site" description="Proton donor" evidence="1">
    <location>
        <position position="83"/>
    </location>
</feature>
<dbReference type="OrthoDB" id="9803995at2"/>
<dbReference type="GO" id="GO:0005975">
    <property type="term" value="P:carbohydrate metabolic process"/>
    <property type="evidence" value="ECO:0007669"/>
    <property type="project" value="InterPro"/>
</dbReference>
<reference evidence="3 4" key="1">
    <citation type="submission" date="2018-11" db="EMBL/GenBank/DDBJ databases">
        <title>Draft genome of Simplicispira Flexivirga sp. BO-16.</title>
        <authorList>
            <person name="Im W.T."/>
        </authorList>
    </citation>
    <scope>NUCLEOTIDE SEQUENCE [LARGE SCALE GENOMIC DNA]</scope>
    <source>
        <strain evidence="3 4">BO-16</strain>
    </source>
</reference>
<keyword evidence="4" id="KW-1185">Reference proteome</keyword>
<comment type="caution">
    <text evidence="3">The sequence shown here is derived from an EMBL/GenBank/DDBJ whole genome shotgun (WGS) entry which is preliminary data.</text>
</comment>
<dbReference type="InterPro" id="IPR013785">
    <property type="entry name" value="Aldolase_TIM"/>
</dbReference>
<dbReference type="PIRSF" id="PIRSF001359">
    <property type="entry name" value="F_bP_aldolase_II"/>
    <property type="match status" value="1"/>
</dbReference>
<dbReference type="InterPro" id="IPR000771">
    <property type="entry name" value="FBA_II"/>
</dbReference>
<dbReference type="PANTHER" id="PTHR30304">
    <property type="entry name" value="D-TAGATOSE-1,6-BISPHOSPHATE ALDOLASE"/>
    <property type="match status" value="1"/>
</dbReference>
<dbReference type="Proteomes" id="UP000271678">
    <property type="component" value="Unassembled WGS sequence"/>
</dbReference>